<evidence type="ECO:0000313" key="1">
    <source>
        <dbReference type="EMBL" id="KAG7048039.1"/>
    </source>
</evidence>
<name>A0A9P7UA28_9PEZI</name>
<dbReference type="EMBL" id="JAESDN010000006">
    <property type="protein sequence ID" value="KAG7048039.1"/>
    <property type="molecule type" value="Genomic_DNA"/>
</dbReference>
<proteinExistence type="predicted"/>
<gene>
    <name evidence="1" type="ORF">JMJ77_013690</name>
</gene>
<comment type="caution">
    <text evidence="1">The sequence shown here is derived from an EMBL/GenBank/DDBJ whole genome shotgun (WGS) entry which is preliminary data.</text>
</comment>
<sequence length="150" mass="17000">MTALSCPFRTGGFRGLLLASHESPPSSIQLSRWRQDVYIDSDLGILQRRRLGPERQTARIRSAEIHNQGGNAWLSRQRIEQDLPKRGLNSSKSFAMSDQTQQISPRCKLSPTPEYHAWLWCQLMLKRSAFAVTPVHARTSQPSDGNLNPF</sequence>
<organism evidence="1 2">
    <name type="scientific">Colletotrichum scovillei</name>
    <dbReference type="NCBI Taxonomy" id="1209932"/>
    <lineage>
        <taxon>Eukaryota</taxon>
        <taxon>Fungi</taxon>
        <taxon>Dikarya</taxon>
        <taxon>Ascomycota</taxon>
        <taxon>Pezizomycotina</taxon>
        <taxon>Sordariomycetes</taxon>
        <taxon>Hypocreomycetidae</taxon>
        <taxon>Glomerellales</taxon>
        <taxon>Glomerellaceae</taxon>
        <taxon>Colletotrichum</taxon>
        <taxon>Colletotrichum acutatum species complex</taxon>
    </lineage>
</organism>
<reference evidence="1" key="1">
    <citation type="submission" date="2021-05" db="EMBL/GenBank/DDBJ databases">
        <title>Comparative genomics of three Colletotrichum scovillei strains and genetic complementation revealed genes involved fungal growth and virulence on chili pepper.</title>
        <authorList>
            <person name="Hsieh D.-K."/>
            <person name="Chuang S.-C."/>
            <person name="Chen C.-Y."/>
            <person name="Chao Y.-T."/>
            <person name="Lu M.-Y.J."/>
            <person name="Lee M.-H."/>
            <person name="Shih M.-C."/>
        </authorList>
    </citation>
    <scope>NUCLEOTIDE SEQUENCE</scope>
    <source>
        <strain evidence="1">Coll-153</strain>
    </source>
</reference>
<keyword evidence="2" id="KW-1185">Reference proteome</keyword>
<dbReference type="AlphaFoldDB" id="A0A9P7UA28"/>
<evidence type="ECO:0000313" key="2">
    <source>
        <dbReference type="Proteomes" id="UP000699042"/>
    </source>
</evidence>
<accession>A0A9P7UA28</accession>
<dbReference type="Proteomes" id="UP000699042">
    <property type="component" value="Unassembled WGS sequence"/>
</dbReference>
<protein>
    <submittedName>
        <fullName evidence="1">Uncharacterized protein</fullName>
    </submittedName>
</protein>